<feature type="compositionally biased region" description="Basic and acidic residues" evidence="6">
    <location>
        <begin position="132"/>
        <end position="144"/>
    </location>
</feature>
<feature type="region of interest" description="Disordered" evidence="6">
    <location>
        <begin position="300"/>
        <end position="322"/>
    </location>
</feature>
<evidence type="ECO:0000256" key="3">
    <source>
        <dbReference type="ARBA" id="ARBA00022884"/>
    </source>
</evidence>
<feature type="compositionally biased region" description="Basic and acidic residues" evidence="6">
    <location>
        <begin position="100"/>
        <end position="110"/>
    </location>
</feature>
<evidence type="ECO:0000256" key="5">
    <source>
        <dbReference type="PROSITE-ProRule" id="PRU00176"/>
    </source>
</evidence>
<feature type="compositionally biased region" description="Basic residues" evidence="6">
    <location>
        <begin position="172"/>
        <end position="186"/>
    </location>
</feature>
<evidence type="ECO:0000256" key="4">
    <source>
        <dbReference type="ARBA" id="ARBA00023242"/>
    </source>
</evidence>
<dbReference type="CDD" id="cd12416">
    <property type="entry name" value="RRM4_RBM28_like"/>
    <property type="match status" value="1"/>
</dbReference>
<dbReference type="GO" id="GO:0003729">
    <property type="term" value="F:mRNA binding"/>
    <property type="evidence" value="ECO:0007669"/>
    <property type="project" value="TreeGrafter"/>
</dbReference>
<evidence type="ECO:0000256" key="6">
    <source>
        <dbReference type="SAM" id="MobiDB-lite"/>
    </source>
</evidence>
<keyword evidence="2" id="KW-0677">Repeat</keyword>
<dbReference type="PANTHER" id="PTHR48039:SF5">
    <property type="entry name" value="RNA-BINDING PROTEIN 28"/>
    <property type="match status" value="1"/>
</dbReference>
<dbReference type="InterPro" id="IPR012677">
    <property type="entry name" value="Nucleotide-bd_a/b_plait_sf"/>
</dbReference>
<feature type="region of interest" description="Disordered" evidence="6">
    <location>
        <begin position="91"/>
        <end position="187"/>
    </location>
</feature>
<feature type="region of interest" description="Disordered" evidence="6">
    <location>
        <begin position="336"/>
        <end position="360"/>
    </location>
</feature>
<evidence type="ECO:0000313" key="8">
    <source>
        <dbReference type="EMBL" id="CAE6954803.1"/>
    </source>
</evidence>
<keyword evidence="9" id="KW-1185">Reference proteome</keyword>
<dbReference type="AlphaFoldDB" id="A0A812HM02"/>
<dbReference type="SMART" id="SM00360">
    <property type="entry name" value="RRM"/>
    <property type="match status" value="2"/>
</dbReference>
<comment type="subcellular location">
    <subcellularLocation>
        <location evidence="1">Nucleus</location>
    </subcellularLocation>
</comment>
<proteinExistence type="predicted"/>
<feature type="compositionally biased region" description="Basic and acidic residues" evidence="6">
    <location>
        <begin position="343"/>
        <end position="358"/>
    </location>
</feature>
<feature type="compositionally biased region" description="Basic and acidic residues" evidence="6">
    <location>
        <begin position="308"/>
        <end position="322"/>
    </location>
</feature>
<dbReference type="Gene3D" id="3.30.70.330">
    <property type="match status" value="2"/>
</dbReference>
<dbReference type="PROSITE" id="PS50102">
    <property type="entry name" value="RRM"/>
    <property type="match status" value="2"/>
</dbReference>
<gene>
    <name evidence="8" type="primary">Rbm28</name>
    <name evidence="8" type="ORF">SNAT2548_LOCUS1700</name>
</gene>
<dbReference type="PANTHER" id="PTHR48039">
    <property type="entry name" value="RNA-BINDING MOTIF PROTEIN 14B"/>
    <property type="match status" value="1"/>
</dbReference>
<dbReference type="SUPFAM" id="SSF54928">
    <property type="entry name" value="RNA-binding domain, RBD"/>
    <property type="match status" value="2"/>
</dbReference>
<dbReference type="GO" id="GO:0005634">
    <property type="term" value="C:nucleus"/>
    <property type="evidence" value="ECO:0007669"/>
    <property type="project" value="UniProtKB-SubCell"/>
</dbReference>
<evidence type="ECO:0000256" key="2">
    <source>
        <dbReference type="ARBA" id="ARBA00022737"/>
    </source>
</evidence>
<dbReference type="InterPro" id="IPR051945">
    <property type="entry name" value="RRM_MRD1_RNA_proc_ribogen"/>
</dbReference>
<feature type="domain" description="RRM" evidence="7">
    <location>
        <begin position="373"/>
        <end position="480"/>
    </location>
</feature>
<evidence type="ECO:0000313" key="9">
    <source>
        <dbReference type="Proteomes" id="UP000604046"/>
    </source>
</evidence>
<protein>
    <submittedName>
        <fullName evidence="8">Rbm28 protein</fullName>
    </submittedName>
</protein>
<evidence type="ECO:0000256" key="1">
    <source>
        <dbReference type="ARBA" id="ARBA00004123"/>
    </source>
</evidence>
<dbReference type="InterPro" id="IPR035979">
    <property type="entry name" value="RBD_domain_sf"/>
</dbReference>
<dbReference type="EMBL" id="CAJNDS010000097">
    <property type="protein sequence ID" value="CAE6954803.1"/>
    <property type="molecule type" value="Genomic_DNA"/>
</dbReference>
<comment type="caution">
    <text evidence="8">The sequence shown here is derived from an EMBL/GenBank/DDBJ whole genome shotgun (WGS) entry which is preliminary data.</text>
</comment>
<evidence type="ECO:0000259" key="7">
    <source>
        <dbReference type="PROSITE" id="PS50102"/>
    </source>
</evidence>
<feature type="compositionally biased region" description="Acidic residues" evidence="6">
    <location>
        <begin position="145"/>
        <end position="168"/>
    </location>
</feature>
<organism evidence="8 9">
    <name type="scientific">Symbiodinium natans</name>
    <dbReference type="NCBI Taxonomy" id="878477"/>
    <lineage>
        <taxon>Eukaryota</taxon>
        <taxon>Sar</taxon>
        <taxon>Alveolata</taxon>
        <taxon>Dinophyceae</taxon>
        <taxon>Suessiales</taxon>
        <taxon>Symbiodiniaceae</taxon>
        <taxon>Symbiodinium</taxon>
    </lineage>
</organism>
<accession>A0A812HM02</accession>
<dbReference type="Proteomes" id="UP000604046">
    <property type="component" value="Unassembled WGS sequence"/>
</dbReference>
<dbReference type="InterPro" id="IPR000504">
    <property type="entry name" value="RRM_dom"/>
</dbReference>
<dbReference type="OrthoDB" id="3945418at2759"/>
<dbReference type="Pfam" id="PF00076">
    <property type="entry name" value="RRM_1"/>
    <property type="match status" value="2"/>
</dbReference>
<keyword evidence="3 5" id="KW-0694">RNA-binding</keyword>
<dbReference type="FunFam" id="3.30.70.330:FF:000182">
    <property type="entry name" value="RNA-binding motif protein 28"/>
    <property type="match status" value="1"/>
</dbReference>
<feature type="domain" description="RRM" evidence="7">
    <location>
        <begin position="195"/>
        <end position="301"/>
    </location>
</feature>
<reference evidence="8" key="1">
    <citation type="submission" date="2021-02" db="EMBL/GenBank/DDBJ databases">
        <authorList>
            <person name="Dougan E. K."/>
            <person name="Rhodes N."/>
            <person name="Thang M."/>
            <person name="Chan C."/>
        </authorList>
    </citation>
    <scope>NUCLEOTIDE SEQUENCE</scope>
</reference>
<keyword evidence="4" id="KW-0539">Nucleus</keyword>
<sequence length="517" mass="57759">MVWPLDGEVLQDGKVGTHRGFAFVQYIEAGFASFASSYHLILCPAGFQASAAEKAVADLNGTKTACDARMICGRAVAVDWAVDASVFTKLQSEEQPEPPAEPKRAKEQKPKAAAKAAKVSEEEEEEEDEDPDPNKELKRMKELLGDEIEEDDQEEEGEDEEDEADEDEASKPKPKKGKEKASKARKPGFDVEQGLSIFVRNVPFDAEEGDLKEVFRRFGRVSSVKMVADKTGQNSHRGSAFIKFAEVSGSQAALAAEEEAERKLKELSSVVRRSDQRELPAVEGFGVSLKGRRLVLKPAVKPQEASELTDKSKTKGQASKERRTWMHLLNVGDIPETSPRWENLSKSEQRQRREGQKERKWRINNSNFAIHPQRLSIRNLPTFVDTNKLREAIVKHLSKSPSSPESGRKARLKSAQEAIVKAGLVRDDERRTEAGERRSKGYGFVTFKDHDAAMKALEFLNDNPTVFGGSRRPIVEFAVEDKRKLRMQEELRQFLSGDYSARLLSGSLTMPFAAISL</sequence>
<feature type="compositionally biased region" description="Acidic residues" evidence="6">
    <location>
        <begin position="121"/>
        <end position="131"/>
    </location>
</feature>
<name>A0A812HM02_9DINO</name>